<dbReference type="Proteomes" id="UP000076865">
    <property type="component" value="Chromosome"/>
</dbReference>
<evidence type="ECO:0000313" key="2">
    <source>
        <dbReference type="Proteomes" id="UP000076865"/>
    </source>
</evidence>
<evidence type="ECO:0000313" key="1">
    <source>
        <dbReference type="EMBL" id="ANB62028.1"/>
    </source>
</evidence>
<dbReference type="GO" id="GO:0016787">
    <property type="term" value="F:hydrolase activity"/>
    <property type="evidence" value="ECO:0007669"/>
    <property type="project" value="UniProtKB-KW"/>
</dbReference>
<dbReference type="RefSeq" id="WP_158512118.1">
    <property type="nucleotide sequence ID" value="NZ_CP015438.1"/>
</dbReference>
<dbReference type="AlphaFoldDB" id="A0A160F636"/>
<organism evidence="1 2">
    <name type="scientific">Anoxybacteroides amylolyticum</name>
    <dbReference type="NCBI Taxonomy" id="294699"/>
    <lineage>
        <taxon>Bacteria</taxon>
        <taxon>Bacillati</taxon>
        <taxon>Bacillota</taxon>
        <taxon>Bacilli</taxon>
        <taxon>Bacillales</taxon>
        <taxon>Anoxybacillaceae</taxon>
        <taxon>Anoxybacteroides</taxon>
    </lineage>
</organism>
<sequence>MKLSNGETGEIVFIHREELTRPIVKITNGTFISLSEQRDIYIEEILHD</sequence>
<protein>
    <submittedName>
        <fullName evidence="1">Metal dependent phosphohydrolase domain protein</fullName>
    </submittedName>
</protein>
<keyword evidence="2" id="KW-1185">Reference proteome</keyword>
<accession>A0A160F636</accession>
<dbReference type="EMBL" id="CP015438">
    <property type="protein sequence ID" value="ANB62028.1"/>
    <property type="molecule type" value="Genomic_DNA"/>
</dbReference>
<name>A0A160F636_9BACL</name>
<dbReference type="PATRIC" id="fig|294699.3.peg.178"/>
<proteinExistence type="predicted"/>
<keyword evidence="1" id="KW-0378">Hydrolase</keyword>
<reference evidence="1 2" key="1">
    <citation type="journal article" date="2006" name="Syst. Appl. Microbiol.">
        <title>Anoxybacillus amylolyticus sp. nov., a thermophilic amylase producing bacterium isolated from Mount Rittmann (Antarctica).</title>
        <authorList>
            <person name="Poli A."/>
            <person name="Esposito E."/>
            <person name="Lama L."/>
            <person name="Orlando P."/>
            <person name="Nicolaus G."/>
            <person name="de Appolonia F."/>
            <person name="Gambacorta A."/>
            <person name="Nicolaus B."/>
        </authorList>
    </citation>
    <scope>NUCLEOTIDE SEQUENCE [LARGE SCALE GENOMIC DNA]</scope>
    <source>
        <strain evidence="1 2">DSM 15939</strain>
    </source>
</reference>
<gene>
    <name evidence="1" type="ORF">GFC30_198</name>
</gene>
<dbReference type="KEGG" id="aamy:GFC30_198"/>